<name>A0AA52EC37_9PROT</name>
<evidence type="ECO:0000313" key="2">
    <source>
        <dbReference type="Proteomes" id="UP001268683"/>
    </source>
</evidence>
<dbReference type="Proteomes" id="UP001268683">
    <property type="component" value="Chromosome"/>
</dbReference>
<dbReference type="RefSeq" id="WP_310797891.1">
    <property type="nucleotide sequence ID" value="NZ_CP123872.1"/>
</dbReference>
<sequence>MILKTFFTILVVPIVMLFAADYPVNDPLLWQYKCRTERLKDFSDIFADKSDRVNYVYIKECQSTAYLLNGPEDDFFLTFNIRQNSRGDRRAYLGLPELMEFEDIEFRFDDDPFIKFKCILVIEPACLLAEGFRVNGVINKLKTSKSMSLLIHTTTKDTFQITFKTAIAEKVKFPPLSLE</sequence>
<dbReference type="EMBL" id="CP123872">
    <property type="protein sequence ID" value="WND02056.1"/>
    <property type="molecule type" value="Genomic_DNA"/>
</dbReference>
<keyword evidence="2" id="KW-1185">Reference proteome</keyword>
<gene>
    <name evidence="1" type="ORF">QGN29_10905</name>
</gene>
<proteinExistence type="predicted"/>
<protein>
    <submittedName>
        <fullName evidence="1">Uncharacterized protein</fullName>
    </submittedName>
</protein>
<evidence type="ECO:0000313" key="1">
    <source>
        <dbReference type="EMBL" id="WND02056.1"/>
    </source>
</evidence>
<dbReference type="AlphaFoldDB" id="A0AA52EC37"/>
<reference evidence="1" key="1">
    <citation type="submission" date="2023-04" db="EMBL/GenBank/DDBJ databases">
        <title>Complete genome sequence of Temperatibacter marinus.</title>
        <authorList>
            <person name="Rong J.-C."/>
            <person name="Yi M.-L."/>
            <person name="Zhao Q."/>
        </authorList>
    </citation>
    <scope>NUCLEOTIDE SEQUENCE</scope>
    <source>
        <strain evidence="1">NBRC 110045</strain>
    </source>
</reference>
<organism evidence="1 2">
    <name type="scientific">Temperatibacter marinus</name>
    <dbReference type="NCBI Taxonomy" id="1456591"/>
    <lineage>
        <taxon>Bacteria</taxon>
        <taxon>Pseudomonadati</taxon>
        <taxon>Pseudomonadota</taxon>
        <taxon>Alphaproteobacteria</taxon>
        <taxon>Kordiimonadales</taxon>
        <taxon>Temperatibacteraceae</taxon>
        <taxon>Temperatibacter</taxon>
    </lineage>
</organism>
<dbReference type="KEGG" id="tmk:QGN29_10905"/>
<accession>A0AA52EC37</accession>